<dbReference type="PANTHER" id="PTHR14778:SF2">
    <property type="entry name" value="KINETOCHORE-ASSOCIATED PROTEIN DSN1 HOMOLOG"/>
    <property type="match status" value="1"/>
</dbReference>
<reference evidence="2" key="1">
    <citation type="submission" date="2023-03" db="EMBL/GenBank/DDBJ databases">
        <title>Mating type loci evolution in Malassezia.</title>
        <authorList>
            <person name="Coelho M.A."/>
        </authorList>
    </citation>
    <scope>NUCLEOTIDE SEQUENCE</scope>
    <source>
        <strain evidence="2">CBS 9431</strain>
    </source>
</reference>
<dbReference type="Pfam" id="PF08202">
    <property type="entry name" value="MIS13"/>
    <property type="match status" value="1"/>
</dbReference>
<feature type="region of interest" description="Disordered" evidence="1">
    <location>
        <begin position="132"/>
        <end position="154"/>
    </location>
</feature>
<evidence type="ECO:0000256" key="1">
    <source>
        <dbReference type="SAM" id="MobiDB-lite"/>
    </source>
</evidence>
<dbReference type="GO" id="GO:0007059">
    <property type="term" value="P:chromosome segregation"/>
    <property type="evidence" value="ECO:0007669"/>
    <property type="project" value="InterPro"/>
</dbReference>
<proteinExistence type="predicted"/>
<dbReference type="PANTHER" id="PTHR14778">
    <property type="entry name" value="KINETOCHORE-ASSOCIATED PROTEIN DSN1 HOMOLOG"/>
    <property type="match status" value="1"/>
</dbReference>
<keyword evidence="3" id="KW-1185">Reference proteome</keyword>
<gene>
    <name evidence="2" type="ORF">MJAP1_003478</name>
</gene>
<feature type="region of interest" description="Disordered" evidence="1">
    <location>
        <begin position="1"/>
        <end position="20"/>
    </location>
</feature>
<dbReference type="InterPro" id="IPR013218">
    <property type="entry name" value="Dsn1/Mis13"/>
</dbReference>
<evidence type="ECO:0000313" key="2">
    <source>
        <dbReference type="EMBL" id="WFD40492.1"/>
    </source>
</evidence>
<dbReference type="GO" id="GO:0051301">
    <property type="term" value="P:cell division"/>
    <property type="evidence" value="ECO:0007669"/>
    <property type="project" value="InterPro"/>
</dbReference>
<organism evidence="2 3">
    <name type="scientific">Malassezia japonica</name>
    <dbReference type="NCBI Taxonomy" id="223818"/>
    <lineage>
        <taxon>Eukaryota</taxon>
        <taxon>Fungi</taxon>
        <taxon>Dikarya</taxon>
        <taxon>Basidiomycota</taxon>
        <taxon>Ustilaginomycotina</taxon>
        <taxon>Malasseziomycetes</taxon>
        <taxon>Malasseziales</taxon>
        <taxon>Malasseziaceae</taxon>
        <taxon>Malassezia</taxon>
    </lineage>
</organism>
<name>A0AAF0F8Z2_9BASI</name>
<dbReference type="RefSeq" id="XP_060123389.1">
    <property type="nucleotide sequence ID" value="XM_060267406.1"/>
</dbReference>
<evidence type="ECO:0000313" key="3">
    <source>
        <dbReference type="Proteomes" id="UP001217754"/>
    </source>
</evidence>
<dbReference type="GO" id="GO:0000444">
    <property type="term" value="C:MIS12/MIND type complex"/>
    <property type="evidence" value="ECO:0007669"/>
    <property type="project" value="InterPro"/>
</dbReference>
<dbReference type="Proteomes" id="UP001217754">
    <property type="component" value="Chromosome 6"/>
</dbReference>
<dbReference type="EMBL" id="CP119963">
    <property type="protein sequence ID" value="WFD40492.1"/>
    <property type="molecule type" value="Genomic_DNA"/>
</dbReference>
<accession>A0AAF0F8Z2</accession>
<sequence>MSIKGQRRMSSLRDGTPAYPHISVPDQHLYRHLSDQMPPVVRMKMLLNWALHRSMAQALGEEPMPKPPGKSSTRQKELALLDDVPARVSGVLTDQETQKFAEAAPMIRKVIDDTLRDLNDGLIGISWLHQSREKGQSLQPHPRNESNKQASEQREGMLALLRDELAAWEEQEKDVYRIHTEADALDKLHAEVREPKTRRKGRASAADELDEDQGISREIELALMGQVPEDVVERELAWTVSDLDAETREQLELAEDVLRSVDELQEAVVAKRNGSTPATQVRGTESDARLDALEFSVDKIGMRLHAMAQLDEVAQAYLGQVATRASQALQERTAAGTASFAGLGSVDGDGEQGSAAAQERLDTVLAGIREPSEAGLSDAPQAPADTRDLLRALAQSRK</sequence>
<dbReference type="GeneID" id="85227129"/>
<feature type="compositionally biased region" description="Basic and acidic residues" evidence="1">
    <location>
        <begin position="142"/>
        <end position="154"/>
    </location>
</feature>
<protein>
    <submittedName>
        <fullName evidence="2">Uncharacterized protein</fullName>
    </submittedName>
</protein>
<dbReference type="AlphaFoldDB" id="A0AAF0F8Z2"/>